<protein>
    <recommendedName>
        <fullName evidence="3">Lipoprotein</fullName>
    </recommendedName>
</protein>
<dbReference type="EMBL" id="JACHXD010000002">
    <property type="protein sequence ID" value="MBB3117868.1"/>
    <property type="molecule type" value="Genomic_DNA"/>
</dbReference>
<dbReference type="PROSITE" id="PS51257">
    <property type="entry name" value="PROKAR_LIPOPROTEIN"/>
    <property type="match status" value="1"/>
</dbReference>
<keyword evidence="2" id="KW-1185">Reference proteome</keyword>
<dbReference type="AlphaFoldDB" id="A0A7W5B7B9"/>
<name>A0A7W5B7B9_9BURK</name>
<gene>
    <name evidence="1" type="ORF">FHS03_000894</name>
</gene>
<sequence>MKLFTICALGLALLSGCVGKSYEYHPEQGTPTATIRVGEGKPAFVYLTSEARCPKTSVDHNGNATTIPANTRLWVEAGASSLGLGYGRKCTIPLSFVAEPGKDYYILFQDSGNGCAATIVSRGEQGRFDSEPSARREKAEQCPS</sequence>
<reference evidence="1 2" key="1">
    <citation type="submission" date="2020-08" db="EMBL/GenBank/DDBJ databases">
        <title>Genomic Encyclopedia of Type Strains, Phase III (KMG-III): the genomes of soil and plant-associated and newly described type strains.</title>
        <authorList>
            <person name="Whitman W."/>
        </authorList>
    </citation>
    <scope>NUCLEOTIDE SEQUENCE [LARGE SCALE GENOMIC DNA]</scope>
    <source>
        <strain evidence="1 2">CECT 8897</strain>
    </source>
</reference>
<dbReference type="Proteomes" id="UP000541535">
    <property type="component" value="Unassembled WGS sequence"/>
</dbReference>
<evidence type="ECO:0000313" key="2">
    <source>
        <dbReference type="Proteomes" id="UP000541535"/>
    </source>
</evidence>
<proteinExistence type="predicted"/>
<comment type="caution">
    <text evidence="1">The sequence shown here is derived from an EMBL/GenBank/DDBJ whole genome shotgun (WGS) entry which is preliminary data.</text>
</comment>
<evidence type="ECO:0008006" key="3">
    <source>
        <dbReference type="Google" id="ProtNLM"/>
    </source>
</evidence>
<organism evidence="1 2">
    <name type="scientific">Pseudoduganella violacea</name>
    <dbReference type="NCBI Taxonomy" id="1715466"/>
    <lineage>
        <taxon>Bacteria</taxon>
        <taxon>Pseudomonadati</taxon>
        <taxon>Pseudomonadota</taxon>
        <taxon>Betaproteobacteria</taxon>
        <taxon>Burkholderiales</taxon>
        <taxon>Oxalobacteraceae</taxon>
        <taxon>Telluria group</taxon>
        <taxon>Pseudoduganella</taxon>
    </lineage>
</organism>
<accession>A0A7W5B7B9</accession>
<dbReference type="RefSeq" id="WP_183439808.1">
    <property type="nucleotide sequence ID" value="NZ_JACHXD010000002.1"/>
</dbReference>
<evidence type="ECO:0000313" key="1">
    <source>
        <dbReference type="EMBL" id="MBB3117868.1"/>
    </source>
</evidence>